<reference evidence="3" key="1">
    <citation type="journal article" date="2019" name="Int. J. Syst. Evol. Microbiol.">
        <title>The Global Catalogue of Microorganisms (GCM) 10K type strain sequencing project: providing services to taxonomists for standard genome sequencing and annotation.</title>
        <authorList>
            <consortium name="The Broad Institute Genomics Platform"/>
            <consortium name="The Broad Institute Genome Sequencing Center for Infectious Disease"/>
            <person name="Wu L."/>
            <person name="Ma J."/>
        </authorList>
    </citation>
    <scope>NUCLEOTIDE SEQUENCE [LARGE SCALE GENOMIC DNA]</scope>
    <source>
        <strain evidence="3">CCUG 56754</strain>
    </source>
</reference>
<name>A0ABW3LNM6_9BACI</name>
<protein>
    <submittedName>
        <fullName evidence="2">DUF4139 domain-containing protein</fullName>
    </submittedName>
</protein>
<dbReference type="EMBL" id="JBHTKJ010000035">
    <property type="protein sequence ID" value="MFD1039418.1"/>
    <property type="molecule type" value="Genomic_DNA"/>
</dbReference>
<dbReference type="RefSeq" id="WP_390363076.1">
    <property type="nucleotide sequence ID" value="NZ_JBHTKJ010000035.1"/>
</dbReference>
<dbReference type="PANTHER" id="PTHR38075:SF1">
    <property type="entry name" value="DUF4139 DOMAIN-CONTAINING PROTEIN"/>
    <property type="match status" value="1"/>
</dbReference>
<proteinExistence type="predicted"/>
<accession>A0ABW3LNM6</accession>
<sequence length="432" mass="50510">MVFKSISKETTDLAITVYNANFAVVKEKRDFRLYDQDETIHYMNVSEQIETDSIIIKGLSIRELNFDHDLVDKHKLLKKYIDQTVYLYNPKIKLKVEYRLLSVDGGIILENTNTNEIVIDPEEEVILPKLPEGLIVKPSLIWKVRPQRTREIDVTYTTGGLQWNANYVIYLHEQSLDLTGWVLLENNTGSTFKDARLKLVAGDVNKTTNLPNHSTDYIVYDQVDADYAFEEKSFNDYHLYTLQEKTTLKSNQEKQINLLDVSNIQYKKYYECEYGDDQVNIILEFQNTKENQLGMPFPKGKVKVYSQDTDDGDLEFIGEDRISHTPKEEPIRLQLGQAFDIVCDSRETDSYREGKLEYYTFEYEIKNHKEQAISMKVKHPLRQKFSEIAETTHDYRKVDTRTIEFLVEVPANEKETIRFGYVVDHSINVSIR</sequence>
<dbReference type="InterPro" id="IPR037291">
    <property type="entry name" value="DUF4139"/>
</dbReference>
<gene>
    <name evidence="2" type="ORF">ACFQ3N_13590</name>
</gene>
<evidence type="ECO:0000313" key="3">
    <source>
        <dbReference type="Proteomes" id="UP001597040"/>
    </source>
</evidence>
<dbReference type="Proteomes" id="UP001597040">
    <property type="component" value="Unassembled WGS sequence"/>
</dbReference>
<dbReference type="Pfam" id="PF13598">
    <property type="entry name" value="DUF4139"/>
    <property type="match status" value="1"/>
</dbReference>
<evidence type="ECO:0000259" key="1">
    <source>
        <dbReference type="Pfam" id="PF13598"/>
    </source>
</evidence>
<organism evidence="2 3">
    <name type="scientific">Virgibacillus byunsanensis</name>
    <dbReference type="NCBI Taxonomy" id="570945"/>
    <lineage>
        <taxon>Bacteria</taxon>
        <taxon>Bacillati</taxon>
        <taxon>Bacillota</taxon>
        <taxon>Bacilli</taxon>
        <taxon>Bacillales</taxon>
        <taxon>Bacillaceae</taxon>
        <taxon>Virgibacillus</taxon>
    </lineage>
</organism>
<comment type="caution">
    <text evidence="2">The sequence shown here is derived from an EMBL/GenBank/DDBJ whole genome shotgun (WGS) entry which is preliminary data.</text>
</comment>
<feature type="domain" description="DUF4139" evidence="1">
    <location>
        <begin position="152"/>
        <end position="425"/>
    </location>
</feature>
<keyword evidence="3" id="KW-1185">Reference proteome</keyword>
<evidence type="ECO:0000313" key="2">
    <source>
        <dbReference type="EMBL" id="MFD1039418.1"/>
    </source>
</evidence>
<dbReference type="PANTHER" id="PTHR38075">
    <property type="entry name" value="DUF4139 DOMAIN-CONTAINING PROTEIN"/>
    <property type="match status" value="1"/>
</dbReference>